<comment type="caution">
    <text evidence="2">The sequence shown here is derived from an EMBL/GenBank/DDBJ whole genome shotgun (WGS) entry which is preliminary data.</text>
</comment>
<dbReference type="SUPFAM" id="SSF50998">
    <property type="entry name" value="Quinoprotein alcohol dehydrogenase-like"/>
    <property type="match status" value="1"/>
</dbReference>
<evidence type="ECO:0000259" key="1">
    <source>
        <dbReference type="Pfam" id="PF13360"/>
    </source>
</evidence>
<dbReference type="Pfam" id="PF13360">
    <property type="entry name" value="PQQ_2"/>
    <property type="match status" value="1"/>
</dbReference>
<proteinExistence type="predicted"/>
<feature type="domain" description="Pyrrolo-quinoline quinone repeat" evidence="1">
    <location>
        <begin position="180"/>
        <end position="242"/>
    </location>
</feature>
<dbReference type="InterPro" id="IPR002372">
    <property type="entry name" value="PQQ_rpt_dom"/>
</dbReference>
<dbReference type="Gene3D" id="2.130.10.10">
    <property type="entry name" value="YVTN repeat-like/Quinoprotein amine dehydrogenase"/>
    <property type="match status" value="1"/>
</dbReference>
<dbReference type="InterPro" id="IPR015943">
    <property type="entry name" value="WD40/YVTN_repeat-like_dom_sf"/>
</dbReference>
<reference evidence="2 3" key="1">
    <citation type="submission" date="2023-10" db="EMBL/GenBank/DDBJ databases">
        <title>Characteristics and mechanism of a salt-tolerant marine origin heterotrophic nitrifying- aerobic denitrifying bacteria Marinobacter xestospongiae HN1.</title>
        <authorList>
            <person name="Qi R."/>
        </authorList>
    </citation>
    <scope>NUCLEOTIDE SEQUENCE [LARGE SCALE GENOMIC DNA]</scope>
    <source>
        <strain evidence="2 3">HN1</strain>
    </source>
</reference>
<keyword evidence="3" id="KW-1185">Reference proteome</keyword>
<dbReference type="EMBL" id="JAWIIJ010000001">
    <property type="protein sequence ID" value="MDV2077165.1"/>
    <property type="molecule type" value="Genomic_DNA"/>
</dbReference>
<dbReference type="RefSeq" id="WP_316972165.1">
    <property type="nucleotide sequence ID" value="NZ_JAWIIJ010000001.1"/>
</dbReference>
<organism evidence="2 3">
    <name type="scientific">Marinobacter xestospongiae</name>
    <dbReference type="NCBI Taxonomy" id="994319"/>
    <lineage>
        <taxon>Bacteria</taxon>
        <taxon>Pseudomonadati</taxon>
        <taxon>Pseudomonadota</taxon>
        <taxon>Gammaproteobacteria</taxon>
        <taxon>Pseudomonadales</taxon>
        <taxon>Marinobacteraceae</taxon>
        <taxon>Marinobacter</taxon>
    </lineage>
</organism>
<gene>
    <name evidence="2" type="ORF">RYS15_00650</name>
</gene>
<evidence type="ECO:0000313" key="2">
    <source>
        <dbReference type="EMBL" id="MDV2077165.1"/>
    </source>
</evidence>
<sequence length="456" mass="51686">MKLILFFERVETLCFDGSALVESGNIYSFPESKPHIYMVADVGRNFHSWVLHGSGTVSCGYDSYKIKGGDVYSLKSKDRLLSYDLYPPKDIGDFRLIPSPVKGNELRSELVKDNGEKVETNVSAYISNDSIVVFNKKSRRSPVTLSCMDLEFNVLWENEDYKYVMHSPSRFDYSGFKCIGNTFIFVAGTRSNQIVALNRSTGIEVWSYQVDESCADHHLIREDLIVVMGKKTLRLLDPLTGKEINRITLPEEGFASNVVFDGEYLYVFTTYDPTIRVYDKTGDTLVHHLLAVPEPYQFNPLDVPTLLDETFYISLNCASKPKYALLVVSKAELLGQLEPTLEYEEKPAIDVQCVKEPDDSEHYEVTVRGDDLDLLYRHAGVAALDIVGEYGKGPDENPNRNEEFNGLIKIKLAGVPVDNRNDKDLERLSYQVERAAKDRYFGAGIHAIRVECEWLD</sequence>
<dbReference type="InterPro" id="IPR011047">
    <property type="entry name" value="Quinoprotein_ADH-like_sf"/>
</dbReference>
<evidence type="ECO:0000313" key="3">
    <source>
        <dbReference type="Proteomes" id="UP001269819"/>
    </source>
</evidence>
<dbReference type="Proteomes" id="UP001269819">
    <property type="component" value="Unassembled WGS sequence"/>
</dbReference>
<protein>
    <submittedName>
        <fullName evidence="2">PQQ-binding-like beta-propeller repeat protein</fullName>
    </submittedName>
</protein>
<accession>A0ABU3VSM2</accession>
<name>A0ABU3VSM2_9GAMM</name>